<keyword evidence="5" id="KW-0012">Acyltransferase</keyword>
<evidence type="ECO:0000256" key="2">
    <source>
        <dbReference type="ARBA" id="ARBA00022679"/>
    </source>
</evidence>
<dbReference type="InterPro" id="IPR016181">
    <property type="entry name" value="Acyl_CoA_acyltransferase"/>
</dbReference>
<dbReference type="OrthoDB" id="9785911at2"/>
<name>A0A0R1IY29_9LACO</name>
<dbReference type="SUPFAM" id="SSF55729">
    <property type="entry name" value="Acyl-CoA N-acyltransferases (Nat)"/>
    <property type="match status" value="2"/>
</dbReference>
<accession>A0A0R1IY29</accession>
<keyword evidence="8" id="KW-1185">Reference proteome</keyword>
<evidence type="ECO:0000256" key="3">
    <source>
        <dbReference type="ARBA" id="ARBA00022960"/>
    </source>
</evidence>
<reference evidence="7 8" key="1">
    <citation type="journal article" date="2015" name="Genome Announc.">
        <title>Expanding the biotechnology potential of lactobacilli through comparative genomics of 213 strains and associated genera.</title>
        <authorList>
            <person name="Sun Z."/>
            <person name="Harris H.M."/>
            <person name="McCann A."/>
            <person name="Guo C."/>
            <person name="Argimon S."/>
            <person name="Zhang W."/>
            <person name="Yang X."/>
            <person name="Jeffery I.B."/>
            <person name="Cooney J.C."/>
            <person name="Kagawa T.F."/>
            <person name="Liu W."/>
            <person name="Song Y."/>
            <person name="Salvetti E."/>
            <person name="Wrobel A."/>
            <person name="Rasinkangas P."/>
            <person name="Parkhill J."/>
            <person name="Rea M.C."/>
            <person name="O'Sullivan O."/>
            <person name="Ritari J."/>
            <person name="Douillard F.P."/>
            <person name="Paul Ross R."/>
            <person name="Yang R."/>
            <person name="Briner A.E."/>
            <person name="Felis G.E."/>
            <person name="de Vos W.M."/>
            <person name="Barrangou R."/>
            <person name="Klaenhammer T.R."/>
            <person name="Caufield P.W."/>
            <person name="Cui Y."/>
            <person name="Zhang H."/>
            <person name="O'Toole P.W."/>
        </authorList>
    </citation>
    <scope>NUCLEOTIDE SEQUENCE [LARGE SCALE GENOMIC DNA]</scope>
    <source>
        <strain evidence="7 8">DSM 20183</strain>
    </source>
</reference>
<dbReference type="PANTHER" id="PTHR36174:SF1">
    <property type="entry name" value="LIPID II:GLYCINE GLYCYLTRANSFERASE"/>
    <property type="match status" value="1"/>
</dbReference>
<comment type="caution">
    <text evidence="7">The sequence shown here is derived from an EMBL/GenBank/DDBJ whole genome shotgun (WGS) entry which is preliminary data.</text>
</comment>
<dbReference type="InterPro" id="IPR050644">
    <property type="entry name" value="PG_Glycine_Bridge_Synth"/>
</dbReference>
<dbReference type="InterPro" id="IPR003447">
    <property type="entry name" value="FEMABX"/>
</dbReference>
<evidence type="ECO:0000313" key="7">
    <source>
        <dbReference type="EMBL" id="KRK63896.1"/>
    </source>
</evidence>
<dbReference type="EMBL" id="AZDG01000020">
    <property type="protein sequence ID" value="KRK63896.1"/>
    <property type="molecule type" value="Genomic_DNA"/>
</dbReference>
<keyword evidence="4" id="KW-0573">Peptidoglycan synthesis</keyword>
<gene>
    <name evidence="7" type="ORF">FC72_GL001027</name>
</gene>
<dbReference type="GO" id="GO:0016755">
    <property type="term" value="F:aminoacyltransferase activity"/>
    <property type="evidence" value="ECO:0007669"/>
    <property type="project" value="InterPro"/>
</dbReference>
<dbReference type="Proteomes" id="UP000050929">
    <property type="component" value="Unassembled WGS sequence"/>
</dbReference>
<dbReference type="GO" id="GO:0008360">
    <property type="term" value="P:regulation of cell shape"/>
    <property type="evidence" value="ECO:0007669"/>
    <property type="project" value="UniProtKB-KW"/>
</dbReference>
<protein>
    <submittedName>
        <fullName evidence="7">Peptidoglycan interpeptide bridge formation protein</fullName>
    </submittedName>
</protein>
<evidence type="ECO:0000313" key="8">
    <source>
        <dbReference type="Proteomes" id="UP000050929"/>
    </source>
</evidence>
<keyword evidence="2" id="KW-0808">Transferase</keyword>
<proteinExistence type="inferred from homology"/>
<organism evidence="7 8">
    <name type="scientific">Companilactobacillus tucceti DSM 20183</name>
    <dbReference type="NCBI Taxonomy" id="1423811"/>
    <lineage>
        <taxon>Bacteria</taxon>
        <taxon>Bacillati</taxon>
        <taxon>Bacillota</taxon>
        <taxon>Bacilli</taxon>
        <taxon>Lactobacillales</taxon>
        <taxon>Lactobacillaceae</taxon>
        <taxon>Companilactobacillus</taxon>
    </lineage>
</organism>
<dbReference type="PATRIC" id="fig|1423811.3.peg.1039"/>
<dbReference type="PANTHER" id="PTHR36174">
    <property type="entry name" value="LIPID II:GLYCINE GLYCYLTRANSFERASE"/>
    <property type="match status" value="1"/>
</dbReference>
<dbReference type="GO" id="GO:0009252">
    <property type="term" value="P:peptidoglycan biosynthetic process"/>
    <property type="evidence" value="ECO:0007669"/>
    <property type="project" value="UniProtKB-KW"/>
</dbReference>
<sequence length="332" mass="38518">MPVLTKNDPEITKYQDYIKNADFTSVTQTLEWGHVKNNWDGFYVYLGDIDNPTAAMSVLTINGLAYCSKGYVGDDFDVDTLDALVKEAIPALEERNCFLLRVDPEVPFNEELNKKLIEHGYTMRNRNLPLSEAHSTIQPRFNFVLNIENAKPEDVIMTFHSKTRYNIRLAKRKGVTIESGDTQDFMDKFYETYKVMSDRHDITYRPKAYFDRMVEAFTGKNMMRIYLAYVDGEVIAGSICFEYGDKAWYMYGGSLNTHRNYMAPHLLQWAMIEHAIADGKKRYDFGGIFGFDVSDGLYKFKHGFFKDSKYLEYIGEIDYVLDKAGYDKFLNK</sequence>
<comment type="similarity">
    <text evidence="1">Belongs to the FemABX family.</text>
</comment>
<dbReference type="Pfam" id="PF02388">
    <property type="entry name" value="FemAB"/>
    <property type="match status" value="2"/>
</dbReference>
<dbReference type="RefSeq" id="WP_057766820.1">
    <property type="nucleotide sequence ID" value="NZ_AZDG01000020.1"/>
</dbReference>
<evidence type="ECO:0000256" key="6">
    <source>
        <dbReference type="ARBA" id="ARBA00023316"/>
    </source>
</evidence>
<dbReference type="Gene3D" id="3.40.630.30">
    <property type="match status" value="2"/>
</dbReference>
<evidence type="ECO:0000256" key="4">
    <source>
        <dbReference type="ARBA" id="ARBA00022984"/>
    </source>
</evidence>
<keyword evidence="6" id="KW-0961">Cell wall biogenesis/degradation</keyword>
<dbReference type="AlphaFoldDB" id="A0A0R1IY29"/>
<keyword evidence="3" id="KW-0133">Cell shape</keyword>
<dbReference type="STRING" id="1423811.FC72_GL001027"/>
<evidence type="ECO:0000256" key="1">
    <source>
        <dbReference type="ARBA" id="ARBA00009943"/>
    </source>
</evidence>
<evidence type="ECO:0000256" key="5">
    <source>
        <dbReference type="ARBA" id="ARBA00023315"/>
    </source>
</evidence>
<dbReference type="GO" id="GO:0071555">
    <property type="term" value="P:cell wall organization"/>
    <property type="evidence" value="ECO:0007669"/>
    <property type="project" value="UniProtKB-KW"/>
</dbReference>
<dbReference type="PROSITE" id="PS51191">
    <property type="entry name" value="FEMABX"/>
    <property type="match status" value="1"/>
</dbReference>